<dbReference type="OrthoDB" id="6088473at2"/>
<reference evidence="2 3" key="1">
    <citation type="journal article" date="2011" name="Front. Microbiol.">
        <title>Genomic signatures of strain selection and enhancement in Bacillus atrophaeus var. globigii, a historical biowarfare simulant.</title>
        <authorList>
            <person name="Gibbons H.S."/>
            <person name="Broomall S.M."/>
            <person name="McNew L.A."/>
            <person name="Daligault H."/>
            <person name="Chapman C."/>
            <person name="Bruce D."/>
            <person name="Karavis M."/>
            <person name="Krepps M."/>
            <person name="McGregor P.A."/>
            <person name="Hong C."/>
            <person name="Park K.H."/>
            <person name="Akmal A."/>
            <person name="Feldman A."/>
            <person name="Lin J.S."/>
            <person name="Chang W.E."/>
            <person name="Higgs B.W."/>
            <person name="Demirev P."/>
            <person name="Lindquist J."/>
            <person name="Liem A."/>
            <person name="Fochler E."/>
            <person name="Read T.D."/>
            <person name="Tapia R."/>
            <person name="Johnson S."/>
            <person name="Bishop-Lilly K.A."/>
            <person name="Detter C."/>
            <person name="Han C."/>
            <person name="Sozhamannan S."/>
            <person name="Rosenzweig C.N."/>
            <person name="Skowronski E.W."/>
        </authorList>
    </citation>
    <scope>NUCLEOTIDE SEQUENCE [LARGE SCALE GENOMIC DNA]</scope>
    <source>
        <strain evidence="2 3">AIT1</strain>
    </source>
</reference>
<organism evidence="2 3">
    <name type="scientific">Aliidiomarina taiwanensis</name>
    <dbReference type="NCBI Taxonomy" id="946228"/>
    <lineage>
        <taxon>Bacteria</taxon>
        <taxon>Pseudomonadati</taxon>
        <taxon>Pseudomonadota</taxon>
        <taxon>Gammaproteobacteria</taxon>
        <taxon>Alteromonadales</taxon>
        <taxon>Idiomarinaceae</taxon>
        <taxon>Aliidiomarina</taxon>
    </lineage>
</organism>
<protein>
    <submittedName>
        <fullName evidence="2">DUF3015 domain-containing protein</fullName>
    </submittedName>
</protein>
<dbReference type="InterPro" id="IPR021383">
    <property type="entry name" value="DUF3015"/>
</dbReference>
<dbReference type="Proteomes" id="UP000286976">
    <property type="component" value="Unassembled WGS sequence"/>
</dbReference>
<feature type="chain" id="PRO_5019463701" evidence="1">
    <location>
        <begin position="22"/>
        <end position="158"/>
    </location>
</feature>
<name>A0A432WW64_9GAMM</name>
<feature type="signal peptide" evidence="1">
    <location>
        <begin position="1"/>
        <end position="21"/>
    </location>
</feature>
<comment type="caution">
    <text evidence="2">The sequence shown here is derived from an EMBL/GenBank/DDBJ whole genome shotgun (WGS) entry which is preliminary data.</text>
</comment>
<evidence type="ECO:0000313" key="3">
    <source>
        <dbReference type="Proteomes" id="UP000286976"/>
    </source>
</evidence>
<accession>A0A432WW64</accession>
<dbReference type="AlphaFoldDB" id="A0A432WW64"/>
<dbReference type="Pfam" id="PF11220">
    <property type="entry name" value="DUF3015"/>
    <property type="match status" value="1"/>
</dbReference>
<gene>
    <name evidence="2" type="ORF">CWE15_10810</name>
</gene>
<evidence type="ECO:0000313" key="2">
    <source>
        <dbReference type="EMBL" id="RUO38016.1"/>
    </source>
</evidence>
<dbReference type="EMBL" id="PIPQ01000009">
    <property type="protein sequence ID" value="RUO38016.1"/>
    <property type="molecule type" value="Genomic_DNA"/>
</dbReference>
<keyword evidence="1" id="KW-0732">Signal</keyword>
<keyword evidence="3" id="KW-1185">Reference proteome</keyword>
<sequence length="158" mass="15992">MTLIAGAVLGASALVSAPASAKMADGVNPWQHCGIGSYVFPDNGVAAAISNVIWDLGTTAVTSATVTPETCNSNLVTTALLIDSSYDQLVMQTAQGSGEHLNAALNLAGCSATAETVGALRNDLNAVVSSAGYADMTHEDKAYSFYSSLEKVSANCGA</sequence>
<proteinExistence type="predicted"/>
<evidence type="ECO:0000256" key="1">
    <source>
        <dbReference type="SAM" id="SignalP"/>
    </source>
</evidence>